<dbReference type="PANTHER" id="PTHR35023:SF1">
    <property type="entry name" value="MG-PROTOPORPHYRIN IX CHELATASE"/>
    <property type="match status" value="1"/>
</dbReference>
<dbReference type="RefSeq" id="WP_120056159.1">
    <property type="nucleotide sequence ID" value="NZ_JACRWI010000006.1"/>
</dbReference>
<dbReference type="SUPFAM" id="SSF52540">
    <property type="entry name" value="P-loop containing nucleoside triphosphate hydrolases"/>
    <property type="match status" value="1"/>
</dbReference>
<evidence type="ECO:0000256" key="1">
    <source>
        <dbReference type="ARBA" id="ARBA00005799"/>
    </source>
</evidence>
<dbReference type="InterPro" id="IPR041628">
    <property type="entry name" value="ChlI/MoxR_AAA_lid"/>
</dbReference>
<evidence type="ECO:0000313" key="5">
    <source>
        <dbReference type="Proteomes" id="UP000640363"/>
    </source>
</evidence>
<reference evidence="4 5" key="1">
    <citation type="submission" date="2020-08" db="EMBL/GenBank/DDBJ databases">
        <authorList>
            <person name="Liu C."/>
            <person name="Sun Q."/>
        </authorList>
    </citation>
    <scope>NUCLEOTIDE SEQUENCE [LARGE SCALE GENOMIC DNA]</scope>
    <source>
        <strain evidence="4 5">NSJ-78</strain>
    </source>
</reference>
<proteinExistence type="inferred from homology"/>
<feature type="domain" description="VWFA" evidence="3">
    <location>
        <begin position="497"/>
        <end position="624"/>
    </location>
</feature>
<dbReference type="CDD" id="cd01451">
    <property type="entry name" value="vWA_Magnesium_chelatase"/>
    <property type="match status" value="1"/>
</dbReference>
<feature type="compositionally biased region" description="Polar residues" evidence="2">
    <location>
        <begin position="325"/>
        <end position="351"/>
    </location>
</feature>
<evidence type="ECO:0000256" key="2">
    <source>
        <dbReference type="SAM" id="MobiDB-lite"/>
    </source>
</evidence>
<feature type="compositionally biased region" description="Basic and acidic residues" evidence="2">
    <location>
        <begin position="309"/>
        <end position="324"/>
    </location>
</feature>
<organism evidence="4 5">
    <name type="scientific">Veillonella hominis</name>
    <dbReference type="NCBI Taxonomy" id="2764330"/>
    <lineage>
        <taxon>Bacteria</taxon>
        <taxon>Bacillati</taxon>
        <taxon>Bacillota</taxon>
        <taxon>Negativicutes</taxon>
        <taxon>Veillonellales</taxon>
        <taxon>Veillonellaceae</taxon>
        <taxon>Veillonella</taxon>
    </lineage>
</organism>
<feature type="region of interest" description="Disordered" evidence="2">
    <location>
        <begin position="233"/>
        <end position="352"/>
    </location>
</feature>
<dbReference type="PROSITE" id="PS50234">
    <property type="entry name" value="VWFA"/>
    <property type="match status" value="1"/>
</dbReference>
<comment type="similarity">
    <text evidence="1">Belongs to the Mg-chelatase subunits D/I family.</text>
</comment>
<accession>A0ABR7JYJ6</accession>
<keyword evidence="5" id="KW-1185">Reference proteome</keyword>
<dbReference type="InterPro" id="IPR052989">
    <property type="entry name" value="Mg-chelatase_DI-like"/>
</dbReference>
<dbReference type="InterPro" id="IPR002035">
    <property type="entry name" value="VWF_A"/>
</dbReference>
<evidence type="ECO:0000259" key="3">
    <source>
        <dbReference type="PROSITE" id="PS50234"/>
    </source>
</evidence>
<dbReference type="InterPro" id="IPR027417">
    <property type="entry name" value="P-loop_NTPase"/>
</dbReference>
<dbReference type="InterPro" id="IPR041702">
    <property type="entry name" value="BchD/ChlD_VWA"/>
</dbReference>
<dbReference type="SMART" id="SM00327">
    <property type="entry name" value="VWA"/>
    <property type="match status" value="1"/>
</dbReference>
<dbReference type="PANTHER" id="PTHR35023">
    <property type="entry name" value="CHELATASE-RELATED"/>
    <property type="match status" value="1"/>
</dbReference>
<dbReference type="Gene3D" id="1.10.8.80">
    <property type="entry name" value="Magnesium chelatase subunit I, C-Terminal domain"/>
    <property type="match status" value="1"/>
</dbReference>
<comment type="caution">
    <text evidence="4">The sequence shown here is derived from an EMBL/GenBank/DDBJ whole genome shotgun (WGS) entry which is preliminary data.</text>
</comment>
<feature type="compositionally biased region" description="Acidic residues" evidence="2">
    <location>
        <begin position="271"/>
        <end position="285"/>
    </location>
</feature>
<dbReference type="Pfam" id="PF13519">
    <property type="entry name" value="VWA_2"/>
    <property type="match status" value="1"/>
</dbReference>
<gene>
    <name evidence="4" type="ORF">H8892_07650</name>
</gene>
<dbReference type="Gene3D" id="3.40.50.410">
    <property type="entry name" value="von Willebrand factor, type A domain"/>
    <property type="match status" value="1"/>
</dbReference>
<dbReference type="SUPFAM" id="SSF53300">
    <property type="entry name" value="vWA-like"/>
    <property type="match status" value="1"/>
</dbReference>
<dbReference type="EMBL" id="JACRWI010000006">
    <property type="protein sequence ID" value="MBC6001821.1"/>
    <property type="molecule type" value="Genomic_DNA"/>
</dbReference>
<dbReference type="Proteomes" id="UP000640363">
    <property type="component" value="Unassembled WGS sequence"/>
</dbReference>
<evidence type="ECO:0000313" key="4">
    <source>
        <dbReference type="EMBL" id="MBC6001821.1"/>
    </source>
</evidence>
<dbReference type="InterPro" id="IPR036465">
    <property type="entry name" value="vWFA_dom_sf"/>
</dbReference>
<sequence length="675" mass="75679">METSVQEALKIGLVNDQIHTIVISGGTGVGKSYLLRQYFEKWQIPYRLIPVYIDSSQLQESIDFEASLAQSKMVMASGLLGDMSIRCWVVDDAHVLSSEVRHTLLVEAKRRQILLILTINHEDRTLDDAEWELVDVHVSMDAPTLQSKVKVLRRRRDEIEPLSEDLLGLIDPKRVQLIVVSDAMLSLAISYALQAHTVGHGAEYILLQVMKSLAVLDGSSYCKPSHAERAALYVLPHRMKRNDTPESRTSQGEASNSTSDQNQFQKNTESAMDDSDMDDSNNFDSEDSKRDEFHSDELNANGLDNSNSDGHDGSSDMDFDDGKSRTSNHPETLESTANEWGTSDSMNTQGDVSDRISSLCLPDTVARIANQFFQWKLQSSKTVDRQYRKGSGRRLMTKTKDIRGRMIRAYQDEHALEDLALIDTLRAAAPYQRLRAVERVTPLQADTPLNVVERSVTSECLCQRAPQTEHHDLKGLSIVVKPQDYRRKAREKRIGAYQLFVVDASGSMAARHRMEATKSAILSLLRDSYIHRDSVGLIAFRKDSAEVLLPFTRSVERAERLLAKLPTGGKTPLAQGLRVAYTMCDRLLRRHSTERIQMICITDGRATSGDSENPVAEAKQWARILGTLPVDCIVIDTETGFIKLGLAKELCKLMNGSYYAMDSITSDSILRVSRR</sequence>
<feature type="compositionally biased region" description="Basic and acidic residues" evidence="2">
    <location>
        <begin position="286"/>
        <end position="297"/>
    </location>
</feature>
<feature type="compositionally biased region" description="Polar residues" evidence="2">
    <location>
        <begin position="247"/>
        <end position="268"/>
    </location>
</feature>
<protein>
    <submittedName>
        <fullName evidence="4">VWA domain-containing protein</fullName>
    </submittedName>
</protein>
<dbReference type="Pfam" id="PF17863">
    <property type="entry name" value="AAA_lid_2"/>
    <property type="match status" value="1"/>
</dbReference>
<name>A0ABR7JYJ6_9FIRM</name>